<dbReference type="EMBL" id="MBFT01000940">
    <property type="protein sequence ID" value="PVU86298.1"/>
    <property type="molecule type" value="Genomic_DNA"/>
</dbReference>
<accession>A0A2T9Y1V9</accession>
<evidence type="ECO:0000313" key="3">
    <source>
        <dbReference type="Proteomes" id="UP000245699"/>
    </source>
</evidence>
<keyword evidence="3" id="KW-1185">Reference proteome</keyword>
<comment type="caution">
    <text evidence="2">The sequence shown here is derived from an EMBL/GenBank/DDBJ whole genome shotgun (WGS) entry which is preliminary data.</text>
</comment>
<proteinExistence type="predicted"/>
<dbReference type="AlphaFoldDB" id="A0A2T9Y1V9"/>
<protein>
    <submittedName>
        <fullName evidence="2">Uncharacterized protein</fullName>
    </submittedName>
</protein>
<dbReference type="Proteomes" id="UP000245699">
    <property type="component" value="Unassembled WGS sequence"/>
</dbReference>
<organism evidence="2 3">
    <name type="scientific">Furculomyces boomerangus</name>
    <dbReference type="NCBI Taxonomy" id="61424"/>
    <lineage>
        <taxon>Eukaryota</taxon>
        <taxon>Fungi</taxon>
        <taxon>Fungi incertae sedis</taxon>
        <taxon>Zoopagomycota</taxon>
        <taxon>Kickxellomycotina</taxon>
        <taxon>Harpellomycetes</taxon>
        <taxon>Harpellales</taxon>
        <taxon>Harpellaceae</taxon>
        <taxon>Furculomyces</taxon>
    </lineage>
</organism>
<dbReference type="EMBL" id="MBFT01000933">
    <property type="protein sequence ID" value="PVU86339.1"/>
    <property type="molecule type" value="Genomic_DNA"/>
</dbReference>
<reference evidence="2 3" key="1">
    <citation type="journal article" date="2018" name="MBio">
        <title>Comparative Genomics Reveals the Core Gene Toolbox for the Fungus-Insect Symbiosis.</title>
        <authorList>
            <person name="Wang Y."/>
            <person name="Stata M."/>
            <person name="Wang W."/>
            <person name="Stajich J.E."/>
            <person name="White M.M."/>
            <person name="Moncalvo J.M."/>
        </authorList>
    </citation>
    <scope>NUCLEOTIDE SEQUENCE [LARGE SCALE GENOMIC DNA]</scope>
    <source>
        <strain evidence="2 3">AUS-77-4</strain>
    </source>
</reference>
<evidence type="ECO:0000313" key="2">
    <source>
        <dbReference type="EMBL" id="PVU86339.1"/>
    </source>
</evidence>
<name>A0A2T9Y1V9_9FUNG</name>
<evidence type="ECO:0000313" key="1">
    <source>
        <dbReference type="EMBL" id="PVU86298.1"/>
    </source>
</evidence>
<dbReference type="OrthoDB" id="5545891at2759"/>
<sequence>MEPNNNQDTTANMESRMEQLTEMVAKLLKSKELENTQIVEVDPHITERARLTDLECYPQLQEALPCIEEDFFRSPLTEEERREILYACPRTVLMNYTPPPINDSAPTTDKRADGALYNLQSLVA</sequence>
<gene>
    <name evidence="2" type="ORF">BB559_006552</name>
    <name evidence="1" type="ORF">BB559_006564</name>
</gene>